<accession>A0A918RAN9</accession>
<evidence type="ECO:0000313" key="3">
    <source>
        <dbReference type="Proteomes" id="UP000634660"/>
    </source>
</evidence>
<reference evidence="2" key="2">
    <citation type="submission" date="2020-09" db="EMBL/GenBank/DDBJ databases">
        <authorList>
            <person name="Sun Q."/>
            <person name="Ohkuma M."/>
        </authorList>
    </citation>
    <scope>NUCLEOTIDE SEQUENCE</scope>
    <source>
        <strain evidence="2">JCM 4834</strain>
    </source>
</reference>
<dbReference type="RefSeq" id="WP_229886837.1">
    <property type="nucleotide sequence ID" value="NZ_BMVX01000028.1"/>
</dbReference>
<protein>
    <submittedName>
        <fullName evidence="2">Uncharacterized protein</fullName>
    </submittedName>
</protein>
<feature type="transmembrane region" description="Helical" evidence="1">
    <location>
        <begin position="84"/>
        <end position="105"/>
    </location>
</feature>
<evidence type="ECO:0000313" key="2">
    <source>
        <dbReference type="EMBL" id="GGZ89982.1"/>
    </source>
</evidence>
<keyword evidence="1" id="KW-0472">Membrane</keyword>
<dbReference type="EMBL" id="BMVX01000028">
    <property type="protein sequence ID" value="GGZ89982.1"/>
    <property type="molecule type" value="Genomic_DNA"/>
</dbReference>
<reference evidence="2" key="1">
    <citation type="journal article" date="2014" name="Int. J. Syst. Evol. Microbiol.">
        <title>Complete genome sequence of Corynebacterium casei LMG S-19264T (=DSM 44701T), isolated from a smear-ripened cheese.</title>
        <authorList>
            <consortium name="US DOE Joint Genome Institute (JGI-PGF)"/>
            <person name="Walter F."/>
            <person name="Albersmeier A."/>
            <person name="Kalinowski J."/>
            <person name="Ruckert C."/>
        </authorList>
    </citation>
    <scope>NUCLEOTIDE SEQUENCE</scope>
    <source>
        <strain evidence="2">JCM 4834</strain>
    </source>
</reference>
<comment type="caution">
    <text evidence="2">The sequence shown here is derived from an EMBL/GenBank/DDBJ whole genome shotgun (WGS) entry which is preliminary data.</text>
</comment>
<keyword evidence="1" id="KW-1133">Transmembrane helix</keyword>
<proteinExistence type="predicted"/>
<feature type="transmembrane region" description="Helical" evidence="1">
    <location>
        <begin position="20"/>
        <end position="39"/>
    </location>
</feature>
<gene>
    <name evidence="2" type="ORF">GCM10010371_57370</name>
</gene>
<sequence length="197" mass="20617">MADTGAAERRLAAGGPVPHGLPMLSSICGTACVAGAVVVTTKSQFLFEHHALSVLAWAAVGGLGFAVAWGVLRRLGFQRRPLTPGMTVVALGLAFAGVWGVQAAASHVYMSPWDRYVAELAGPGQCLAATPYDTVAASVVTWSTRGDDRMEVWPGGPLPKGRTHPVLLLKNAVRGGTHPLAPANEESRILLHSYGCR</sequence>
<dbReference type="AlphaFoldDB" id="A0A918RAN9"/>
<feature type="transmembrane region" description="Helical" evidence="1">
    <location>
        <begin position="51"/>
        <end position="72"/>
    </location>
</feature>
<name>A0A918RAN9_9ACTN</name>
<evidence type="ECO:0000256" key="1">
    <source>
        <dbReference type="SAM" id="Phobius"/>
    </source>
</evidence>
<dbReference type="Proteomes" id="UP000634660">
    <property type="component" value="Unassembled WGS sequence"/>
</dbReference>
<organism evidence="2 3">
    <name type="scientific">Streptomyces subrutilus</name>
    <dbReference type="NCBI Taxonomy" id="36818"/>
    <lineage>
        <taxon>Bacteria</taxon>
        <taxon>Bacillati</taxon>
        <taxon>Actinomycetota</taxon>
        <taxon>Actinomycetes</taxon>
        <taxon>Kitasatosporales</taxon>
        <taxon>Streptomycetaceae</taxon>
        <taxon>Streptomyces</taxon>
    </lineage>
</organism>
<keyword evidence="1" id="KW-0812">Transmembrane</keyword>